<accession>A0A6J6U596</accession>
<feature type="domain" description="AB hydrolase-1" evidence="1">
    <location>
        <begin position="42"/>
        <end position="263"/>
    </location>
</feature>
<dbReference type="EMBL" id="CAEZYQ010000016">
    <property type="protein sequence ID" value="CAB4753519.1"/>
    <property type="molecule type" value="Genomic_DNA"/>
</dbReference>
<protein>
    <submittedName>
        <fullName evidence="2">Unannotated protein</fullName>
    </submittedName>
</protein>
<dbReference type="InterPro" id="IPR000073">
    <property type="entry name" value="AB_hydrolase_1"/>
</dbReference>
<dbReference type="SUPFAM" id="SSF53474">
    <property type="entry name" value="alpha/beta-Hydrolases"/>
    <property type="match status" value="1"/>
</dbReference>
<dbReference type="AlphaFoldDB" id="A0A6J6U596"/>
<dbReference type="PRINTS" id="PR00111">
    <property type="entry name" value="ABHYDROLASE"/>
</dbReference>
<dbReference type="GO" id="GO:0046503">
    <property type="term" value="P:glycerolipid catabolic process"/>
    <property type="evidence" value="ECO:0007669"/>
    <property type="project" value="TreeGrafter"/>
</dbReference>
<dbReference type="InterPro" id="IPR050471">
    <property type="entry name" value="AB_hydrolase"/>
</dbReference>
<dbReference type="Pfam" id="PF00561">
    <property type="entry name" value="Abhydrolase_1"/>
    <property type="match status" value="1"/>
</dbReference>
<reference evidence="2" key="1">
    <citation type="submission" date="2020-05" db="EMBL/GenBank/DDBJ databases">
        <authorList>
            <person name="Chiriac C."/>
            <person name="Salcher M."/>
            <person name="Ghai R."/>
            <person name="Kavagutti S V."/>
        </authorList>
    </citation>
    <scope>NUCLEOTIDE SEQUENCE</scope>
</reference>
<organism evidence="2">
    <name type="scientific">freshwater metagenome</name>
    <dbReference type="NCBI Taxonomy" id="449393"/>
    <lineage>
        <taxon>unclassified sequences</taxon>
        <taxon>metagenomes</taxon>
        <taxon>ecological metagenomes</taxon>
    </lineage>
</organism>
<evidence type="ECO:0000313" key="2">
    <source>
        <dbReference type="EMBL" id="CAB4753519.1"/>
    </source>
</evidence>
<dbReference type="Gene3D" id="3.40.50.1820">
    <property type="entry name" value="alpha/beta hydrolase"/>
    <property type="match status" value="1"/>
</dbReference>
<dbReference type="PANTHER" id="PTHR43433">
    <property type="entry name" value="HYDROLASE, ALPHA/BETA FOLD FAMILY PROTEIN"/>
    <property type="match status" value="1"/>
</dbReference>
<proteinExistence type="predicted"/>
<name>A0A6J6U596_9ZZZZ</name>
<gene>
    <name evidence="2" type="ORF">UFOPK2761_02130</name>
</gene>
<dbReference type="GO" id="GO:0004806">
    <property type="term" value="F:triacylglycerol lipase activity"/>
    <property type="evidence" value="ECO:0007669"/>
    <property type="project" value="TreeGrafter"/>
</dbReference>
<dbReference type="PANTHER" id="PTHR43433:SF5">
    <property type="entry name" value="AB HYDROLASE-1 DOMAIN-CONTAINING PROTEIN"/>
    <property type="match status" value="1"/>
</dbReference>
<sequence length="286" mass="30727">MTGRQQHQAEAPGPAALPPGIVEVHGIGLRVAVRPGTDPEQPPLVLVNGIGARLELLDAFVDHIDPRIEVIRFDVPGVGGSPSVPVPYTMWMLAELVRRLARQLGHPTYDVLGISWGGGLAQQMAFQQPCSLRRLVLVATATGSIMVPGHPRVLSKMVTPHRYRDAAYAREVAAQLYGGKMRLMPELAGQVLGARPGADSSWGYLSQLLAGCGWSSLPGLPLIRQRTLILAGDDDPIIPLVNARIMKALIRRSELHVYADGHLGLVTSADDLGPRVSRFLLAPQAS</sequence>
<dbReference type="InterPro" id="IPR029058">
    <property type="entry name" value="AB_hydrolase_fold"/>
</dbReference>
<evidence type="ECO:0000259" key="1">
    <source>
        <dbReference type="Pfam" id="PF00561"/>
    </source>
</evidence>